<dbReference type="InterPro" id="IPR029036">
    <property type="entry name" value="P5CR_dimer"/>
</dbReference>
<feature type="domain" description="Pyrroline-5-carboxylate reductase dimerisation" evidence="5">
    <location>
        <begin position="150"/>
        <end position="254"/>
    </location>
</feature>
<evidence type="ECO:0000256" key="3">
    <source>
        <dbReference type="ARBA" id="ARBA00023002"/>
    </source>
</evidence>
<keyword evidence="3" id="KW-0560">Oxidoreductase</keyword>
<sequence>MATAIISGLIRNKFNNSHVFVSSPEEDHLEKLKGNFSVNVSKDNREVVNSVSTLVLAVKPNVVEAVLDELSTEIPKNDPLLISIVAGYKIASIEDKLDSKLKIIRAMPNTPASIGMGVSALTANQWIVEEDKSVPESVFGSIGLTCWLEESAFDLFTALIGSGPAYIFYFIEALQEAAKGLNLDESTTKELITEMIKGSSTLANQSEDSLSLLREKVTSPGGVTEKALEVLNRKEVGRSIIEAILEATDKSKTLGGS</sequence>
<dbReference type="EMBL" id="UINC01002743">
    <property type="protein sequence ID" value="SUZ99844.1"/>
    <property type="molecule type" value="Genomic_DNA"/>
</dbReference>
<dbReference type="InterPro" id="IPR028939">
    <property type="entry name" value="P5C_Rdtase_cat_N"/>
</dbReference>
<dbReference type="Gene3D" id="1.10.3730.10">
    <property type="entry name" value="ProC C-terminal domain-like"/>
    <property type="match status" value="1"/>
</dbReference>
<dbReference type="PANTHER" id="PTHR11645">
    <property type="entry name" value="PYRROLINE-5-CARBOXYLATE REDUCTASE"/>
    <property type="match status" value="1"/>
</dbReference>
<dbReference type="InterPro" id="IPR008927">
    <property type="entry name" value="6-PGluconate_DH-like_C_sf"/>
</dbReference>
<comment type="similarity">
    <text evidence="1">Belongs to the pyrroline-5-carboxylate reductase family.</text>
</comment>
<proteinExistence type="inferred from homology"/>
<evidence type="ECO:0000259" key="4">
    <source>
        <dbReference type="Pfam" id="PF03807"/>
    </source>
</evidence>
<dbReference type="AlphaFoldDB" id="A0A381S8M2"/>
<dbReference type="FunFam" id="1.10.3730.10:FF:000001">
    <property type="entry name" value="Pyrroline-5-carboxylate reductase"/>
    <property type="match status" value="1"/>
</dbReference>
<feature type="domain" description="Pyrroline-5-carboxylate reductase catalytic N-terminal" evidence="4">
    <location>
        <begin position="1"/>
        <end position="87"/>
    </location>
</feature>
<reference evidence="6" key="1">
    <citation type="submission" date="2018-05" db="EMBL/GenBank/DDBJ databases">
        <authorList>
            <person name="Lanie J.A."/>
            <person name="Ng W.-L."/>
            <person name="Kazmierczak K.M."/>
            <person name="Andrzejewski T.M."/>
            <person name="Davidsen T.M."/>
            <person name="Wayne K.J."/>
            <person name="Tettelin H."/>
            <person name="Glass J.I."/>
            <person name="Rusch D."/>
            <person name="Podicherti R."/>
            <person name="Tsui H.-C.T."/>
            <person name="Winkler M.E."/>
        </authorList>
    </citation>
    <scope>NUCLEOTIDE SEQUENCE</scope>
</reference>
<keyword evidence="2" id="KW-0521">NADP</keyword>
<dbReference type="InterPro" id="IPR000304">
    <property type="entry name" value="Pyrroline-COOH_reductase"/>
</dbReference>
<dbReference type="GO" id="GO:0004735">
    <property type="term" value="F:pyrroline-5-carboxylate reductase activity"/>
    <property type="evidence" value="ECO:0007669"/>
    <property type="project" value="InterPro"/>
</dbReference>
<evidence type="ECO:0000256" key="2">
    <source>
        <dbReference type="ARBA" id="ARBA00022857"/>
    </source>
</evidence>
<name>A0A381S8M2_9ZZZZ</name>
<organism evidence="6">
    <name type="scientific">marine metagenome</name>
    <dbReference type="NCBI Taxonomy" id="408172"/>
    <lineage>
        <taxon>unclassified sequences</taxon>
        <taxon>metagenomes</taxon>
        <taxon>ecological metagenomes</taxon>
    </lineage>
</organism>
<dbReference type="SUPFAM" id="SSF51735">
    <property type="entry name" value="NAD(P)-binding Rossmann-fold domains"/>
    <property type="match status" value="1"/>
</dbReference>
<gene>
    <name evidence="6" type="ORF">METZ01_LOCUS52698</name>
</gene>
<dbReference type="NCBIfam" id="TIGR00112">
    <property type="entry name" value="proC"/>
    <property type="match status" value="1"/>
</dbReference>
<dbReference type="Pfam" id="PF14748">
    <property type="entry name" value="P5CR_dimer"/>
    <property type="match status" value="1"/>
</dbReference>
<dbReference type="InterPro" id="IPR053790">
    <property type="entry name" value="P5CR-like_CS"/>
</dbReference>
<dbReference type="PROSITE" id="PS00521">
    <property type="entry name" value="P5CR"/>
    <property type="match status" value="1"/>
</dbReference>
<dbReference type="HAMAP" id="MF_01925">
    <property type="entry name" value="P5C_reductase"/>
    <property type="match status" value="1"/>
</dbReference>
<dbReference type="Gene3D" id="3.40.50.720">
    <property type="entry name" value="NAD(P)-binding Rossmann-like Domain"/>
    <property type="match status" value="1"/>
</dbReference>
<dbReference type="SUPFAM" id="SSF48179">
    <property type="entry name" value="6-phosphogluconate dehydrogenase C-terminal domain-like"/>
    <property type="match status" value="1"/>
</dbReference>
<protein>
    <recommendedName>
        <fullName evidence="7">Pyrroline-5-carboxylate reductase dimerisation domain-containing protein</fullName>
    </recommendedName>
</protein>
<dbReference type="PIRSF" id="PIRSF000193">
    <property type="entry name" value="Pyrrol-5-carb_rd"/>
    <property type="match status" value="1"/>
</dbReference>
<evidence type="ECO:0000313" key="6">
    <source>
        <dbReference type="EMBL" id="SUZ99844.1"/>
    </source>
</evidence>
<dbReference type="InterPro" id="IPR036291">
    <property type="entry name" value="NAD(P)-bd_dom_sf"/>
</dbReference>
<dbReference type="Pfam" id="PF03807">
    <property type="entry name" value="F420_oxidored"/>
    <property type="match status" value="1"/>
</dbReference>
<evidence type="ECO:0000256" key="1">
    <source>
        <dbReference type="ARBA" id="ARBA00005525"/>
    </source>
</evidence>
<evidence type="ECO:0008006" key="7">
    <source>
        <dbReference type="Google" id="ProtNLM"/>
    </source>
</evidence>
<dbReference type="PANTHER" id="PTHR11645:SF0">
    <property type="entry name" value="PYRROLINE-5-CARBOXYLATE REDUCTASE 3"/>
    <property type="match status" value="1"/>
</dbReference>
<evidence type="ECO:0000259" key="5">
    <source>
        <dbReference type="Pfam" id="PF14748"/>
    </source>
</evidence>
<accession>A0A381S8M2</accession>
<dbReference type="GO" id="GO:0055129">
    <property type="term" value="P:L-proline biosynthetic process"/>
    <property type="evidence" value="ECO:0007669"/>
    <property type="project" value="TreeGrafter"/>
</dbReference>